<comment type="caution">
    <text evidence="1">The sequence shown here is derived from an EMBL/GenBank/DDBJ whole genome shotgun (WGS) entry which is preliminary data.</text>
</comment>
<reference evidence="1 2" key="1">
    <citation type="submission" date="2013-09" db="EMBL/GenBank/DDBJ databases">
        <title>High correlation between genotypes and phenotypes of environmental bacteria Comamonas testosteroni strains.</title>
        <authorList>
            <person name="Liu L."/>
            <person name="Zhu W."/>
            <person name="Xia X."/>
            <person name="Xu B."/>
            <person name="Luo M."/>
            <person name="Wang G."/>
        </authorList>
    </citation>
    <scope>NUCLEOTIDE SEQUENCE [LARGE SCALE GENOMIC DNA]</scope>
    <source>
        <strain evidence="1 2">JL40</strain>
    </source>
</reference>
<organism evidence="1 2">
    <name type="scientific">Comamonas testosteroni</name>
    <name type="common">Pseudomonas testosteroni</name>
    <dbReference type="NCBI Taxonomy" id="285"/>
    <lineage>
        <taxon>Bacteria</taxon>
        <taxon>Pseudomonadati</taxon>
        <taxon>Pseudomonadota</taxon>
        <taxon>Betaproteobacteria</taxon>
        <taxon>Burkholderiales</taxon>
        <taxon>Comamonadaceae</taxon>
        <taxon>Comamonas</taxon>
    </lineage>
</organism>
<dbReference type="EMBL" id="AWOR01000043">
    <property type="protein sequence ID" value="KGH30570.1"/>
    <property type="molecule type" value="Genomic_DNA"/>
</dbReference>
<sequence>MGKIVRDQRACIQLLLQASSTVLVLERSRLDMGKQIFLSF</sequence>
<evidence type="ECO:0000313" key="2">
    <source>
        <dbReference type="Proteomes" id="UP000029553"/>
    </source>
</evidence>
<dbReference type="AlphaFoldDB" id="A0A096GZH2"/>
<accession>A0A096GZH2</accession>
<proteinExistence type="predicted"/>
<protein>
    <submittedName>
        <fullName evidence="1">Uncharacterized protein</fullName>
    </submittedName>
</protein>
<name>A0A096GZH2_COMTE</name>
<dbReference type="Proteomes" id="UP000029553">
    <property type="component" value="Unassembled WGS sequence"/>
</dbReference>
<evidence type="ECO:0000313" key="1">
    <source>
        <dbReference type="EMBL" id="KGH30570.1"/>
    </source>
</evidence>
<gene>
    <name evidence="1" type="ORF">P353_10095</name>
</gene>